<dbReference type="RefSeq" id="WP_026390004.1">
    <property type="nucleotide sequence ID" value="NZ_LR215048.1"/>
</dbReference>
<dbReference type="InterPro" id="IPR046335">
    <property type="entry name" value="LacI/GalR-like_sensor"/>
</dbReference>
<dbReference type="PROSITE" id="PS50932">
    <property type="entry name" value="HTH_LACI_2"/>
    <property type="match status" value="1"/>
</dbReference>
<keyword evidence="6" id="KW-1185">Reference proteome</keyword>
<keyword evidence="1" id="KW-0805">Transcription regulation</keyword>
<gene>
    <name evidence="5" type="primary">rbsR</name>
    <name evidence="5" type="ORF">NCTC10138_01092</name>
</gene>
<accession>A0A449BE55</accession>
<dbReference type="PANTHER" id="PTHR30146:SF109">
    <property type="entry name" value="HTH-TYPE TRANSCRIPTIONAL REGULATOR GALS"/>
    <property type="match status" value="1"/>
</dbReference>
<dbReference type="STRING" id="1278311.GCA_000428705_00301"/>
<evidence type="ECO:0000256" key="3">
    <source>
        <dbReference type="ARBA" id="ARBA00023163"/>
    </source>
</evidence>
<reference evidence="5 6" key="1">
    <citation type="submission" date="2019-01" db="EMBL/GenBank/DDBJ databases">
        <authorList>
            <consortium name="Pathogen Informatics"/>
        </authorList>
    </citation>
    <scope>NUCLEOTIDE SEQUENCE [LARGE SCALE GENOMIC DNA]</scope>
    <source>
        <strain evidence="5 6">NCTC10138</strain>
    </source>
</reference>
<dbReference type="SUPFAM" id="SSF47413">
    <property type="entry name" value="lambda repressor-like DNA-binding domains"/>
    <property type="match status" value="1"/>
</dbReference>
<evidence type="ECO:0000256" key="2">
    <source>
        <dbReference type="ARBA" id="ARBA00023125"/>
    </source>
</evidence>
<dbReference type="GO" id="GO:0003700">
    <property type="term" value="F:DNA-binding transcription factor activity"/>
    <property type="evidence" value="ECO:0007669"/>
    <property type="project" value="TreeGrafter"/>
</dbReference>
<dbReference type="InterPro" id="IPR010982">
    <property type="entry name" value="Lambda_DNA-bd_dom_sf"/>
</dbReference>
<evidence type="ECO:0000259" key="4">
    <source>
        <dbReference type="PROSITE" id="PS50932"/>
    </source>
</evidence>
<dbReference type="InterPro" id="IPR028082">
    <property type="entry name" value="Peripla_BP_I"/>
</dbReference>
<dbReference type="InterPro" id="IPR000843">
    <property type="entry name" value="HTH_LacI"/>
</dbReference>
<proteinExistence type="predicted"/>
<dbReference type="GO" id="GO:0000976">
    <property type="term" value="F:transcription cis-regulatory region binding"/>
    <property type="evidence" value="ECO:0007669"/>
    <property type="project" value="TreeGrafter"/>
</dbReference>
<sequence>MDKRITIYTIAEDLGLAPGTISKIINNKGNVSTETREAVLDYIKRIGYVPSSSARMLKSKRTYTIGVIFSEDMKIGLEQAFFSSILQNFKNYAENKGYELSFIVRKLGKNKMSYYEWCLNKRVDGVYIVVGDYQDKELLELVNSKIPCVSTDMIVDNLHTVISDNAQGIKLALEYIKNELKLKKVAMISGPTRSKAFKERIDYFNNNYKKYELEKTDLIIADGFGFTTGYNSAIELLDKNNNPEVIIASSDDIALGILKAIFDRGFNVPDDIQVIGFDDIAFAKHFTPPLTTIRQDRKKLGERAAKDLISHIENDIFHSKEIVTIPVELIERKTTKKK</sequence>
<dbReference type="AlphaFoldDB" id="A0A449BE55"/>
<dbReference type="CDD" id="cd06267">
    <property type="entry name" value="PBP1_LacI_sugar_binding-like"/>
    <property type="match status" value="1"/>
</dbReference>
<evidence type="ECO:0000313" key="5">
    <source>
        <dbReference type="EMBL" id="VEU80712.1"/>
    </source>
</evidence>
<evidence type="ECO:0000313" key="6">
    <source>
        <dbReference type="Proteomes" id="UP000289841"/>
    </source>
</evidence>
<protein>
    <submittedName>
        <fullName evidence="5">Ribose operon repressor</fullName>
    </submittedName>
</protein>
<dbReference type="Gene3D" id="1.10.260.40">
    <property type="entry name" value="lambda repressor-like DNA-binding domains"/>
    <property type="match status" value="1"/>
</dbReference>
<dbReference type="PANTHER" id="PTHR30146">
    <property type="entry name" value="LACI-RELATED TRANSCRIPTIONAL REPRESSOR"/>
    <property type="match status" value="1"/>
</dbReference>
<dbReference type="KEGG" id="aaxa:NCTC10138_01092"/>
<dbReference type="Pfam" id="PF13377">
    <property type="entry name" value="Peripla_BP_3"/>
    <property type="match status" value="1"/>
</dbReference>
<feature type="domain" description="HTH lacI-type" evidence="4">
    <location>
        <begin position="5"/>
        <end position="59"/>
    </location>
</feature>
<dbReference type="Proteomes" id="UP000289841">
    <property type="component" value="Chromosome"/>
</dbReference>
<dbReference type="SUPFAM" id="SSF53822">
    <property type="entry name" value="Periplasmic binding protein-like I"/>
    <property type="match status" value="1"/>
</dbReference>
<dbReference type="EMBL" id="LR215048">
    <property type="protein sequence ID" value="VEU80712.1"/>
    <property type="molecule type" value="Genomic_DNA"/>
</dbReference>
<keyword evidence="3" id="KW-0804">Transcription</keyword>
<name>A0A449BE55_HAPAX</name>
<dbReference type="Gene3D" id="3.40.50.2300">
    <property type="match status" value="2"/>
</dbReference>
<dbReference type="CDD" id="cd01392">
    <property type="entry name" value="HTH_LacI"/>
    <property type="match status" value="1"/>
</dbReference>
<dbReference type="SMART" id="SM00354">
    <property type="entry name" value="HTH_LACI"/>
    <property type="match status" value="1"/>
</dbReference>
<dbReference type="Pfam" id="PF00356">
    <property type="entry name" value="LacI"/>
    <property type="match status" value="1"/>
</dbReference>
<organism evidence="5 6">
    <name type="scientific">Haploplasma axanthum</name>
    <name type="common">Acholeplasma axanthum</name>
    <dbReference type="NCBI Taxonomy" id="29552"/>
    <lineage>
        <taxon>Bacteria</taxon>
        <taxon>Bacillati</taxon>
        <taxon>Mycoplasmatota</taxon>
        <taxon>Mollicutes</taxon>
        <taxon>Acholeplasmatales</taxon>
        <taxon>Acholeplasmataceae</taxon>
        <taxon>Haploplasma</taxon>
    </lineage>
</organism>
<keyword evidence="2" id="KW-0238">DNA-binding</keyword>
<evidence type="ECO:0000256" key="1">
    <source>
        <dbReference type="ARBA" id="ARBA00023015"/>
    </source>
</evidence>